<evidence type="ECO:0000256" key="4">
    <source>
        <dbReference type="ARBA" id="ARBA00022692"/>
    </source>
</evidence>
<accession>A0A1V4I476</accession>
<dbReference type="Proteomes" id="UP000190080">
    <property type="component" value="Unassembled WGS sequence"/>
</dbReference>
<dbReference type="GO" id="GO:0016746">
    <property type="term" value="F:acyltransferase activity"/>
    <property type="evidence" value="ECO:0007669"/>
    <property type="project" value="UniProtKB-KW"/>
</dbReference>
<keyword evidence="4 7" id="KW-0812">Transmembrane</keyword>
<feature type="transmembrane region" description="Helical" evidence="7">
    <location>
        <begin position="170"/>
        <end position="190"/>
    </location>
</feature>
<evidence type="ECO:0000313" key="9">
    <source>
        <dbReference type="EMBL" id="OPJ54782.1"/>
    </source>
</evidence>
<protein>
    <submittedName>
        <fullName evidence="9">2-acyl-glycerophospho-ethanolamine acyltransferase</fullName>
    </submittedName>
</protein>
<dbReference type="GO" id="GO:0005886">
    <property type="term" value="C:plasma membrane"/>
    <property type="evidence" value="ECO:0007669"/>
    <property type="project" value="UniProtKB-SubCell"/>
</dbReference>
<evidence type="ECO:0000256" key="5">
    <source>
        <dbReference type="ARBA" id="ARBA00022989"/>
    </source>
</evidence>
<keyword evidence="9" id="KW-0012">Acyltransferase</keyword>
<dbReference type="InterPro" id="IPR020846">
    <property type="entry name" value="MFS_dom"/>
</dbReference>
<dbReference type="PANTHER" id="PTHR23513:SF6">
    <property type="entry name" value="MAJOR FACILITATOR SUPERFAMILY ASSOCIATED DOMAIN-CONTAINING PROTEIN"/>
    <property type="match status" value="1"/>
</dbReference>
<feature type="domain" description="Major facilitator superfamily (MFS) profile" evidence="8">
    <location>
        <begin position="236"/>
        <end position="425"/>
    </location>
</feature>
<feature type="transmembrane region" description="Helical" evidence="7">
    <location>
        <begin position="391"/>
        <end position="409"/>
    </location>
</feature>
<dbReference type="EMBL" id="MZGV01000127">
    <property type="protein sequence ID" value="OPJ54782.1"/>
    <property type="molecule type" value="Genomic_DNA"/>
</dbReference>
<reference evidence="9 10" key="1">
    <citation type="submission" date="2017-03" db="EMBL/GenBank/DDBJ databases">
        <title>Genome sequence of Clostridium oryzae DSM 28571.</title>
        <authorList>
            <person name="Poehlein A."/>
            <person name="Daniel R."/>
        </authorList>
    </citation>
    <scope>NUCLEOTIDE SEQUENCE [LARGE SCALE GENOMIC DNA]</scope>
    <source>
        <strain evidence="9 10">DSM 28571</strain>
    </source>
</reference>
<dbReference type="GO" id="GO:0022857">
    <property type="term" value="F:transmembrane transporter activity"/>
    <property type="evidence" value="ECO:0007669"/>
    <property type="project" value="InterPro"/>
</dbReference>
<feature type="transmembrane region" description="Helical" evidence="7">
    <location>
        <begin position="328"/>
        <end position="346"/>
    </location>
</feature>
<dbReference type="RefSeq" id="WP_079428761.1">
    <property type="nucleotide sequence ID" value="NZ_MZGV01000127.1"/>
</dbReference>
<dbReference type="Gene3D" id="1.20.1250.20">
    <property type="entry name" value="MFS general substrate transporter like domains"/>
    <property type="match status" value="1"/>
</dbReference>
<keyword evidence="2" id="KW-0813">Transport</keyword>
<keyword evidence="6 7" id="KW-0472">Membrane</keyword>
<dbReference type="PROSITE" id="PS50850">
    <property type="entry name" value="MFS"/>
    <property type="match status" value="1"/>
</dbReference>
<feature type="transmembrane region" description="Helical" evidence="7">
    <location>
        <begin position="15"/>
        <end position="41"/>
    </location>
</feature>
<dbReference type="InterPro" id="IPR036259">
    <property type="entry name" value="MFS_trans_sf"/>
</dbReference>
<feature type="transmembrane region" description="Helical" evidence="7">
    <location>
        <begin position="236"/>
        <end position="260"/>
    </location>
</feature>
<evidence type="ECO:0000256" key="7">
    <source>
        <dbReference type="SAM" id="Phobius"/>
    </source>
</evidence>
<feature type="transmembrane region" description="Helical" evidence="7">
    <location>
        <begin position="366"/>
        <end position="385"/>
    </location>
</feature>
<dbReference type="PANTHER" id="PTHR23513">
    <property type="entry name" value="INTEGRAL MEMBRANE EFFLUX PROTEIN-RELATED"/>
    <property type="match status" value="1"/>
</dbReference>
<evidence type="ECO:0000256" key="3">
    <source>
        <dbReference type="ARBA" id="ARBA00022475"/>
    </source>
</evidence>
<keyword evidence="5 7" id="KW-1133">Transmembrane helix</keyword>
<keyword evidence="3" id="KW-1003">Cell membrane</keyword>
<evidence type="ECO:0000313" key="10">
    <source>
        <dbReference type="Proteomes" id="UP000190080"/>
    </source>
</evidence>
<dbReference type="CDD" id="cd06173">
    <property type="entry name" value="MFS_MefA_like"/>
    <property type="match status" value="1"/>
</dbReference>
<dbReference type="Pfam" id="PF07690">
    <property type="entry name" value="MFS_1"/>
    <property type="match status" value="1"/>
</dbReference>
<organism evidence="9 10">
    <name type="scientific">Clostridium oryzae</name>
    <dbReference type="NCBI Taxonomy" id="1450648"/>
    <lineage>
        <taxon>Bacteria</taxon>
        <taxon>Bacillati</taxon>
        <taxon>Bacillota</taxon>
        <taxon>Clostridia</taxon>
        <taxon>Eubacteriales</taxon>
        <taxon>Clostridiaceae</taxon>
        <taxon>Clostridium</taxon>
    </lineage>
</organism>
<keyword evidence="10" id="KW-1185">Reference proteome</keyword>
<feature type="transmembrane region" description="Helical" evidence="7">
    <location>
        <begin position="47"/>
        <end position="68"/>
    </location>
</feature>
<dbReference type="OrthoDB" id="9775268at2"/>
<evidence type="ECO:0000256" key="2">
    <source>
        <dbReference type="ARBA" id="ARBA00022448"/>
    </source>
</evidence>
<name>A0A1V4I476_9CLOT</name>
<dbReference type="STRING" id="1450648.CLORY_45080"/>
<evidence type="ECO:0000256" key="6">
    <source>
        <dbReference type="ARBA" id="ARBA00023136"/>
    </source>
</evidence>
<feature type="transmembrane region" description="Helical" evidence="7">
    <location>
        <begin position="272"/>
        <end position="291"/>
    </location>
</feature>
<evidence type="ECO:0000256" key="1">
    <source>
        <dbReference type="ARBA" id="ARBA00004651"/>
    </source>
</evidence>
<sequence length="425" mass="48260">MNGKDIRKNLCDLHFNLFCLGQIFFEFSNILFAVVLTISVYRVTQSGYSISTLMFIKYLPVILLGPIAGVFVDRYKKYKLMTLCLAIFIVILILIHLTINLFEIYIFLFIYMVMFTLYKPARYVCVPVIVQNKKLLIAANSILMCAEEATGIFGSLIVSVYESKNTSSTLFSMLPIVSMCIALPITYMALKKKENDLYKNRNNSEISDDTSKQKIDFGKSIKELVIGWKYFKQNKALFPLAIIVSITWLGIGSFTSIHLIYIVKYLKIHDYYYGYVASILSIGSILGYILCPILVDKLNINKYKIWALGFLIAAFSIVMAIYTNGFYYFVFVLLLFSISTGCANTVEESLEQELPIEEHRGKVISFISTIGTIGFLVGTVGAPFLTDYINIRYILIISAASCFVVSALIRKNYLKRVSDKLFIKN</sequence>
<feature type="transmembrane region" description="Helical" evidence="7">
    <location>
        <begin position="80"/>
        <end position="99"/>
    </location>
</feature>
<proteinExistence type="predicted"/>
<comment type="caution">
    <text evidence="9">The sequence shown here is derived from an EMBL/GenBank/DDBJ whole genome shotgun (WGS) entry which is preliminary data.</text>
</comment>
<comment type="subcellular location">
    <subcellularLocation>
        <location evidence="1">Cell membrane</location>
        <topology evidence="1">Multi-pass membrane protein</topology>
    </subcellularLocation>
</comment>
<dbReference type="SUPFAM" id="SSF103473">
    <property type="entry name" value="MFS general substrate transporter"/>
    <property type="match status" value="1"/>
</dbReference>
<gene>
    <name evidence="9" type="ORF">CLORY_45080</name>
</gene>
<evidence type="ECO:0000259" key="8">
    <source>
        <dbReference type="PROSITE" id="PS50850"/>
    </source>
</evidence>
<keyword evidence="9" id="KW-0808">Transferase</keyword>
<dbReference type="InterPro" id="IPR011701">
    <property type="entry name" value="MFS"/>
</dbReference>
<feature type="transmembrane region" description="Helical" evidence="7">
    <location>
        <begin position="303"/>
        <end position="322"/>
    </location>
</feature>
<dbReference type="AlphaFoldDB" id="A0A1V4I476"/>